<dbReference type="PANTHER" id="PTHR33273:SF4">
    <property type="entry name" value="ENDONUCLEASE_EXONUCLEASE_PHOSPHATASE DOMAIN-CONTAINING PROTEIN"/>
    <property type="match status" value="1"/>
</dbReference>
<dbReference type="SUPFAM" id="SSF56219">
    <property type="entry name" value="DNase I-like"/>
    <property type="match status" value="1"/>
</dbReference>
<reference evidence="2" key="2">
    <citation type="submission" date="2020-06" db="EMBL/GenBank/DDBJ databases">
        <authorList>
            <person name="Sheffer M."/>
        </authorList>
    </citation>
    <scope>NUCLEOTIDE SEQUENCE</scope>
</reference>
<dbReference type="InterPro" id="IPR005135">
    <property type="entry name" value="Endo/exonuclease/phosphatase"/>
</dbReference>
<dbReference type="EMBL" id="JABXBU010002230">
    <property type="protein sequence ID" value="KAF8768425.1"/>
    <property type="molecule type" value="Genomic_DNA"/>
</dbReference>
<organism evidence="2 3">
    <name type="scientific">Argiope bruennichi</name>
    <name type="common">Wasp spider</name>
    <name type="synonym">Aranea bruennichi</name>
    <dbReference type="NCBI Taxonomy" id="94029"/>
    <lineage>
        <taxon>Eukaryota</taxon>
        <taxon>Metazoa</taxon>
        <taxon>Ecdysozoa</taxon>
        <taxon>Arthropoda</taxon>
        <taxon>Chelicerata</taxon>
        <taxon>Arachnida</taxon>
        <taxon>Araneae</taxon>
        <taxon>Araneomorphae</taxon>
        <taxon>Entelegynae</taxon>
        <taxon>Araneoidea</taxon>
        <taxon>Araneidae</taxon>
        <taxon>Argiope</taxon>
    </lineage>
</organism>
<gene>
    <name evidence="2" type="ORF">HNY73_021248</name>
</gene>
<reference evidence="2" key="1">
    <citation type="journal article" date="2020" name="bioRxiv">
        <title>Chromosome-level reference genome of the European wasp spider Argiope bruennichi: a resource for studies on range expansion and evolutionary adaptation.</title>
        <authorList>
            <person name="Sheffer M.M."/>
            <person name="Hoppe A."/>
            <person name="Krehenwinkel H."/>
            <person name="Uhl G."/>
            <person name="Kuss A.W."/>
            <person name="Jensen L."/>
            <person name="Jensen C."/>
            <person name="Gillespie R.G."/>
            <person name="Hoff K.J."/>
            <person name="Prost S."/>
        </authorList>
    </citation>
    <scope>NUCLEOTIDE SEQUENCE</scope>
</reference>
<evidence type="ECO:0000313" key="3">
    <source>
        <dbReference type="Proteomes" id="UP000807504"/>
    </source>
</evidence>
<protein>
    <recommendedName>
        <fullName evidence="1">Endonuclease/exonuclease/phosphatase domain-containing protein</fullName>
    </recommendedName>
</protein>
<dbReference type="InterPro" id="IPR036691">
    <property type="entry name" value="Endo/exonu/phosph_ase_sf"/>
</dbReference>
<keyword evidence="3" id="KW-1185">Reference proteome</keyword>
<evidence type="ECO:0000313" key="2">
    <source>
        <dbReference type="EMBL" id="KAF8768425.1"/>
    </source>
</evidence>
<dbReference type="PANTHER" id="PTHR33273">
    <property type="entry name" value="DOMAIN-CONTAINING PROTEIN, PUTATIVE-RELATED"/>
    <property type="match status" value="1"/>
</dbReference>
<accession>A0A8T0EE45</accession>
<dbReference type="Gene3D" id="3.60.10.10">
    <property type="entry name" value="Endonuclease/exonuclease/phosphatase"/>
    <property type="match status" value="1"/>
</dbReference>
<dbReference type="Proteomes" id="UP000807504">
    <property type="component" value="Unassembled WGS sequence"/>
</dbReference>
<proteinExistence type="predicted"/>
<name>A0A8T0EE45_ARGBR</name>
<dbReference type="Pfam" id="PF14529">
    <property type="entry name" value="Exo_endo_phos_2"/>
    <property type="match status" value="1"/>
</dbReference>
<dbReference type="AlphaFoldDB" id="A0A8T0EE45"/>
<dbReference type="GO" id="GO:0003824">
    <property type="term" value="F:catalytic activity"/>
    <property type="evidence" value="ECO:0007669"/>
    <property type="project" value="InterPro"/>
</dbReference>
<comment type="caution">
    <text evidence="2">The sequence shown here is derived from an EMBL/GenBank/DDBJ whole genome shotgun (WGS) entry which is preliminary data.</text>
</comment>
<feature type="domain" description="Endonuclease/exonuclease/phosphatase" evidence="1">
    <location>
        <begin position="102"/>
        <end position="217"/>
    </location>
</feature>
<sequence>MCNSLFSELQIVQLNLHHAISATKNLNKGAEDQEISIACIQEIYQKNNRPIGFPSNVKTFFSDRDNLKSGIIVYNKYLQAIKVFSSSNIIAVTIPFRKSILMIISVYYPPSEEIETTLIELENCLQHSHDRVLIAGDFNVKSTIWGDDFEDYRGRILLEFLFSKGLVVLNDENSPPTFGVSLGRSWIDITISEPILSENIFKWKIYLEPTSSDHNSISFSLSTERPKMFKDDRIYIEN</sequence>
<evidence type="ECO:0000259" key="1">
    <source>
        <dbReference type="Pfam" id="PF14529"/>
    </source>
</evidence>